<evidence type="ECO:0000256" key="6">
    <source>
        <dbReference type="ARBA" id="ARBA00022843"/>
    </source>
</evidence>
<evidence type="ECO:0000256" key="4">
    <source>
        <dbReference type="ARBA" id="ARBA00022475"/>
    </source>
</evidence>
<dbReference type="FunFam" id="1.20.1250.20:FF:000026">
    <property type="entry name" value="MFS quinate transporter QutD"/>
    <property type="match status" value="1"/>
</dbReference>
<feature type="transmembrane region" description="Helical" evidence="14">
    <location>
        <begin position="385"/>
        <end position="405"/>
    </location>
</feature>
<dbReference type="PROSITE" id="PS00216">
    <property type="entry name" value="SUGAR_TRANSPORT_1"/>
    <property type="match status" value="1"/>
</dbReference>
<dbReference type="AlphaFoldDB" id="A0A2V5HC65"/>
<keyword evidence="5 14" id="KW-0812">Transmembrane</keyword>
<dbReference type="InterPro" id="IPR003663">
    <property type="entry name" value="Sugar/inositol_transpt"/>
</dbReference>
<accession>A0A2V5HC65</accession>
<feature type="transmembrane region" description="Helical" evidence="14">
    <location>
        <begin position="68"/>
        <end position="88"/>
    </location>
</feature>
<evidence type="ECO:0000256" key="12">
    <source>
        <dbReference type="ARBA" id="ARBA00043213"/>
    </source>
</evidence>
<dbReference type="SUPFAM" id="SSF103473">
    <property type="entry name" value="MFS general substrate transporter"/>
    <property type="match status" value="1"/>
</dbReference>
<evidence type="ECO:0000256" key="2">
    <source>
        <dbReference type="ARBA" id="ARBA00010992"/>
    </source>
</evidence>
<keyword evidence="4" id="KW-1003">Cell membrane</keyword>
<dbReference type="PANTHER" id="PTHR48022:SF34">
    <property type="entry name" value="MAJOR FACILITATOR SUPERFAMILY (MFS) PROFILE DOMAIN-CONTAINING PROTEIN-RELATED"/>
    <property type="match status" value="1"/>
</dbReference>
<dbReference type="GO" id="GO:0005886">
    <property type="term" value="C:plasma membrane"/>
    <property type="evidence" value="ECO:0007669"/>
    <property type="project" value="UniProtKB-SubCell"/>
</dbReference>
<feature type="transmembrane region" description="Helical" evidence="14">
    <location>
        <begin position="353"/>
        <end position="373"/>
    </location>
</feature>
<keyword evidence="3 13" id="KW-0813">Transport</keyword>
<comment type="similarity">
    <text evidence="2 13">Belongs to the major facilitator superfamily. Sugar transporter (TC 2.A.1.1) family.</text>
</comment>
<dbReference type="InterPro" id="IPR036259">
    <property type="entry name" value="MFS_trans_sf"/>
</dbReference>
<comment type="subunit">
    <text evidence="11">Interacts with creB.</text>
</comment>
<keyword evidence="17" id="KW-1185">Reference proteome</keyword>
<evidence type="ECO:0000259" key="15">
    <source>
        <dbReference type="PROSITE" id="PS50850"/>
    </source>
</evidence>
<dbReference type="PROSITE" id="PS00217">
    <property type="entry name" value="SUGAR_TRANSPORT_2"/>
    <property type="match status" value="1"/>
</dbReference>
<dbReference type="Proteomes" id="UP000249829">
    <property type="component" value="Unassembled WGS sequence"/>
</dbReference>
<feature type="transmembrane region" description="Helical" evidence="14">
    <location>
        <begin position="21"/>
        <end position="48"/>
    </location>
</feature>
<evidence type="ECO:0000256" key="8">
    <source>
        <dbReference type="ARBA" id="ARBA00022989"/>
    </source>
</evidence>
<feature type="transmembrane region" description="Helical" evidence="14">
    <location>
        <begin position="100"/>
        <end position="119"/>
    </location>
</feature>
<feature type="transmembrane region" description="Helical" evidence="14">
    <location>
        <begin position="324"/>
        <end position="346"/>
    </location>
</feature>
<evidence type="ECO:0000313" key="16">
    <source>
        <dbReference type="EMBL" id="PYI19404.1"/>
    </source>
</evidence>
<evidence type="ECO:0000256" key="5">
    <source>
        <dbReference type="ARBA" id="ARBA00022692"/>
    </source>
</evidence>
<evidence type="ECO:0000256" key="10">
    <source>
        <dbReference type="ARBA" id="ARBA00037560"/>
    </source>
</evidence>
<dbReference type="InterPro" id="IPR005829">
    <property type="entry name" value="Sugar_transporter_CS"/>
</dbReference>
<evidence type="ECO:0000256" key="7">
    <source>
        <dbReference type="ARBA" id="ARBA00022911"/>
    </source>
</evidence>
<reference evidence="16 17" key="1">
    <citation type="submission" date="2018-02" db="EMBL/GenBank/DDBJ databases">
        <title>The genomes of Aspergillus section Nigri reveals drivers in fungal speciation.</title>
        <authorList>
            <consortium name="DOE Joint Genome Institute"/>
            <person name="Vesth T.C."/>
            <person name="Nybo J."/>
            <person name="Theobald S."/>
            <person name="Brandl J."/>
            <person name="Frisvad J.C."/>
            <person name="Nielsen K.F."/>
            <person name="Lyhne E.K."/>
            <person name="Kogle M.E."/>
            <person name="Kuo A."/>
            <person name="Riley R."/>
            <person name="Clum A."/>
            <person name="Nolan M."/>
            <person name="Lipzen A."/>
            <person name="Salamov A."/>
            <person name="Henrissat B."/>
            <person name="Wiebenga A."/>
            <person name="De vries R.P."/>
            <person name="Grigoriev I.V."/>
            <person name="Mortensen U.H."/>
            <person name="Andersen M.R."/>
            <person name="Baker S.E."/>
        </authorList>
    </citation>
    <scope>NUCLEOTIDE SEQUENCE [LARGE SCALE GENOMIC DNA]</scope>
    <source>
        <strain evidence="16 17">CBS 115571</strain>
    </source>
</reference>
<evidence type="ECO:0000256" key="1">
    <source>
        <dbReference type="ARBA" id="ARBA00004651"/>
    </source>
</evidence>
<dbReference type="InterPro" id="IPR050360">
    <property type="entry name" value="MFS_Sugar_Transporters"/>
</dbReference>
<organism evidence="16 17">
    <name type="scientific">Aspergillus violaceofuscus (strain CBS 115571)</name>
    <dbReference type="NCBI Taxonomy" id="1450538"/>
    <lineage>
        <taxon>Eukaryota</taxon>
        <taxon>Fungi</taxon>
        <taxon>Dikarya</taxon>
        <taxon>Ascomycota</taxon>
        <taxon>Pezizomycotina</taxon>
        <taxon>Eurotiomycetes</taxon>
        <taxon>Eurotiomycetidae</taxon>
        <taxon>Eurotiales</taxon>
        <taxon>Aspergillaceae</taxon>
        <taxon>Aspergillus</taxon>
    </lineage>
</organism>
<feature type="transmembrane region" description="Helical" evidence="14">
    <location>
        <begin position="282"/>
        <end position="304"/>
    </location>
</feature>
<name>A0A2V5HC65_ASPV1</name>
<sequence length="539" mass="60430">MGILSMVEDRPTPKEVYNWRIYLLAAVASFTSCMIGYDSAFIGTTLSLQSFKDEFDWASMSTATQNLVSANIVSCYQAGAFFGAFFAYPIGHFWGRKWGLLASALVFILGAGLMLGVNADRGLGLLYAGRVLAGIGVGAGSNITPIYISELAPPAIRGRLVGVYELGWQIGGLVGFWINYGVSETLAPSHKQWIIPFAVQLIPAGLLLIGIVFVRESPRWLFLRGRREEAIKNLCWIRQISEDHIYMMEEIGAIDQSIEAQRNSIGLGFWKPFKAAWTNKKILYRLFLGSMLFFWQNGSGINAINYYSPTVFKSIGLKGTNSSLLTTGIFGVVKTVVTFVWLLWLIDRVGRRNLLLIGAIGGSVCMWIIGAYIKVADPVNNNTDSLNGGGIAAIFFFYLWTAFYTPTWNGTPWVINSEMFDPNVRSLAQACAAGSNWLWNFLISRFTPQMFEKMEYGVYFFFASLMILSFIFVYFLIPETKGVPLENMDPLFEIKPVWKAHGVVLEQMREDEERFRRDLEESGFTKSEVHQVEDTANKV</sequence>
<dbReference type="PROSITE" id="PS50850">
    <property type="entry name" value="MFS"/>
    <property type="match status" value="1"/>
</dbReference>
<dbReference type="InterPro" id="IPR020846">
    <property type="entry name" value="MFS_dom"/>
</dbReference>
<dbReference type="NCBIfam" id="TIGR00879">
    <property type="entry name" value="SP"/>
    <property type="match status" value="1"/>
</dbReference>
<keyword evidence="8 14" id="KW-1133">Transmembrane helix</keyword>
<evidence type="ECO:0000256" key="9">
    <source>
        <dbReference type="ARBA" id="ARBA00023136"/>
    </source>
</evidence>
<dbReference type="STRING" id="1450538.A0A2V5HC65"/>
<gene>
    <name evidence="16" type="ORF">BO99DRAFT_333353</name>
</gene>
<dbReference type="GO" id="GO:0005351">
    <property type="term" value="F:carbohydrate:proton symporter activity"/>
    <property type="evidence" value="ECO:0007669"/>
    <property type="project" value="TreeGrafter"/>
</dbReference>
<dbReference type="Pfam" id="PF00083">
    <property type="entry name" value="Sugar_tr"/>
    <property type="match status" value="1"/>
</dbReference>
<dbReference type="OMA" id="PADHIYM"/>
<evidence type="ECO:0000256" key="11">
    <source>
        <dbReference type="ARBA" id="ARBA00038682"/>
    </source>
</evidence>
<feature type="domain" description="Major facilitator superfamily (MFS) profile" evidence="15">
    <location>
        <begin position="24"/>
        <end position="481"/>
    </location>
</feature>
<comment type="subcellular location">
    <subcellularLocation>
        <location evidence="1">Cell membrane</location>
        <topology evidence="1">Multi-pass membrane protein</topology>
    </subcellularLocation>
</comment>
<feature type="transmembrane region" description="Helical" evidence="14">
    <location>
        <begin position="160"/>
        <end position="181"/>
    </location>
</feature>
<evidence type="ECO:0000256" key="13">
    <source>
        <dbReference type="RuleBase" id="RU003346"/>
    </source>
</evidence>
<feature type="transmembrane region" description="Helical" evidence="14">
    <location>
        <begin position="193"/>
        <end position="214"/>
    </location>
</feature>
<evidence type="ECO:0000313" key="17">
    <source>
        <dbReference type="Proteomes" id="UP000249829"/>
    </source>
</evidence>
<dbReference type="Gene3D" id="1.20.1250.20">
    <property type="entry name" value="MFS general substrate transporter like domains"/>
    <property type="match status" value="1"/>
</dbReference>
<protein>
    <recommendedName>
        <fullName evidence="12">Quinate transporter</fullName>
    </recommendedName>
</protein>
<proteinExistence type="inferred from homology"/>
<dbReference type="EMBL" id="KZ825135">
    <property type="protein sequence ID" value="PYI19404.1"/>
    <property type="molecule type" value="Genomic_DNA"/>
</dbReference>
<feature type="transmembrane region" description="Helical" evidence="14">
    <location>
        <begin position="125"/>
        <end position="148"/>
    </location>
</feature>
<keyword evidence="9 14" id="KW-0472">Membrane</keyword>
<dbReference type="PRINTS" id="PR00171">
    <property type="entry name" value="SUGRTRNSPORT"/>
</dbReference>
<feature type="transmembrane region" description="Helical" evidence="14">
    <location>
        <begin position="456"/>
        <end position="477"/>
    </location>
</feature>
<keyword evidence="7" id="KW-0672">Quinate metabolism</keyword>
<dbReference type="PANTHER" id="PTHR48022">
    <property type="entry name" value="PLASTIDIC GLUCOSE TRANSPORTER 4"/>
    <property type="match status" value="1"/>
</dbReference>
<evidence type="ECO:0000256" key="3">
    <source>
        <dbReference type="ARBA" id="ARBA00022448"/>
    </source>
</evidence>
<dbReference type="CDD" id="cd17356">
    <property type="entry name" value="MFS_HXT"/>
    <property type="match status" value="1"/>
</dbReference>
<evidence type="ECO:0000256" key="14">
    <source>
        <dbReference type="SAM" id="Phobius"/>
    </source>
</evidence>
<keyword evidence="6" id="KW-0832">Ubl conjugation</keyword>
<comment type="function">
    <text evidence="10">Integral membrane transporter that imports quinic acid to be catabolized as a carbon source.</text>
</comment>
<dbReference type="InterPro" id="IPR005828">
    <property type="entry name" value="MFS_sugar_transport-like"/>
</dbReference>